<evidence type="ECO:0008006" key="5">
    <source>
        <dbReference type="Google" id="ProtNLM"/>
    </source>
</evidence>
<dbReference type="AlphaFoldDB" id="A0AAE0KYD9"/>
<evidence type="ECO:0000256" key="2">
    <source>
        <dbReference type="SAM" id="Phobius"/>
    </source>
</evidence>
<proteinExistence type="predicted"/>
<evidence type="ECO:0000313" key="3">
    <source>
        <dbReference type="EMBL" id="KAK3265054.1"/>
    </source>
</evidence>
<keyword evidence="2" id="KW-0472">Membrane</keyword>
<accession>A0AAE0KYD9</accession>
<protein>
    <recommendedName>
        <fullName evidence="5">Transmembrane protein</fullName>
    </recommendedName>
</protein>
<keyword evidence="2" id="KW-1133">Transmembrane helix</keyword>
<dbReference type="EMBL" id="LGRX02014180">
    <property type="protein sequence ID" value="KAK3265054.1"/>
    <property type="molecule type" value="Genomic_DNA"/>
</dbReference>
<comment type="caution">
    <text evidence="3">The sequence shown here is derived from an EMBL/GenBank/DDBJ whole genome shotgun (WGS) entry which is preliminary data.</text>
</comment>
<keyword evidence="2" id="KW-0812">Transmembrane</keyword>
<reference evidence="3 4" key="1">
    <citation type="journal article" date="2015" name="Genome Biol. Evol.">
        <title>Comparative Genomics of a Bacterivorous Green Alga Reveals Evolutionary Causalities and Consequences of Phago-Mixotrophic Mode of Nutrition.</title>
        <authorList>
            <person name="Burns J.A."/>
            <person name="Paasch A."/>
            <person name="Narechania A."/>
            <person name="Kim E."/>
        </authorList>
    </citation>
    <scope>NUCLEOTIDE SEQUENCE [LARGE SCALE GENOMIC DNA]</scope>
    <source>
        <strain evidence="3 4">PLY_AMNH</strain>
    </source>
</reference>
<name>A0AAE0KYD9_9CHLO</name>
<keyword evidence="4" id="KW-1185">Reference proteome</keyword>
<organism evidence="3 4">
    <name type="scientific">Cymbomonas tetramitiformis</name>
    <dbReference type="NCBI Taxonomy" id="36881"/>
    <lineage>
        <taxon>Eukaryota</taxon>
        <taxon>Viridiplantae</taxon>
        <taxon>Chlorophyta</taxon>
        <taxon>Pyramimonadophyceae</taxon>
        <taxon>Pyramimonadales</taxon>
        <taxon>Pyramimonadaceae</taxon>
        <taxon>Cymbomonas</taxon>
    </lineage>
</organism>
<feature type="compositionally biased region" description="Polar residues" evidence="1">
    <location>
        <begin position="21"/>
        <end position="38"/>
    </location>
</feature>
<evidence type="ECO:0000313" key="4">
    <source>
        <dbReference type="Proteomes" id="UP001190700"/>
    </source>
</evidence>
<dbReference type="Proteomes" id="UP001190700">
    <property type="component" value="Unassembled WGS sequence"/>
</dbReference>
<sequence>MLRTLGARASGLAAAAVATANPSQSSAEARTSTASKTFQQNKIDDDWTDLSGDISRIFDNLTDQEVEDAYKTSFELSQVESRDMQLEILPEPLPESASDSDAEDLILGHSTQVMEAAERQMMPREDPQDFHSGGFARMVQAAIYDKNVQRAFLQNPEVQNILMQLGSSELGLSLPEAQPALPSVEVVEEESVQTPPVSSRRPRSSVPGIHLEGSLDEAVRKMSGAVKLTFLNIRKQAHGVLDGLVHTLRSFFGKSEQKQAYSTEEDVQVELLAVDGESIRVRLGTKSSPRSAPKAAQENLEKVMQRTMAMVVLVLAIVLFRRVGIVRAAR</sequence>
<feature type="transmembrane region" description="Helical" evidence="2">
    <location>
        <begin position="303"/>
        <end position="320"/>
    </location>
</feature>
<gene>
    <name evidence="3" type="ORF">CYMTET_26237</name>
</gene>
<evidence type="ECO:0000256" key="1">
    <source>
        <dbReference type="SAM" id="MobiDB-lite"/>
    </source>
</evidence>
<feature type="region of interest" description="Disordered" evidence="1">
    <location>
        <begin position="190"/>
        <end position="209"/>
    </location>
</feature>
<feature type="compositionally biased region" description="Low complexity" evidence="1">
    <location>
        <begin position="192"/>
        <end position="207"/>
    </location>
</feature>
<feature type="region of interest" description="Disordered" evidence="1">
    <location>
        <begin position="19"/>
        <end position="38"/>
    </location>
</feature>